<dbReference type="Pfam" id="PF04024">
    <property type="entry name" value="PspC"/>
    <property type="match status" value="1"/>
</dbReference>
<accession>A0A1I5MCM7</accession>
<evidence type="ECO:0000313" key="11">
    <source>
        <dbReference type="Proteomes" id="UP000321547"/>
    </source>
</evidence>
<dbReference type="STRING" id="306540.SAMN05421839_10519"/>
<dbReference type="InterPro" id="IPR052027">
    <property type="entry name" value="PspC"/>
</dbReference>
<evidence type="ECO:0000313" key="10">
    <source>
        <dbReference type="Proteomes" id="UP000242243"/>
    </source>
</evidence>
<dbReference type="EMBL" id="FOXC01000005">
    <property type="protein sequence ID" value="SFP07087.1"/>
    <property type="molecule type" value="Genomic_DNA"/>
</dbReference>
<evidence type="ECO:0000256" key="5">
    <source>
        <dbReference type="ARBA" id="ARBA00023136"/>
    </source>
</evidence>
<comment type="subcellular location">
    <subcellularLocation>
        <location evidence="1">Cell membrane</location>
        <topology evidence="1">Single-pass membrane protein</topology>
    </subcellularLocation>
</comment>
<dbReference type="AlphaFoldDB" id="A0A1I5MCM7"/>
<proteinExistence type="predicted"/>
<evidence type="ECO:0000313" key="8">
    <source>
        <dbReference type="EMBL" id="GEM02072.1"/>
    </source>
</evidence>
<dbReference type="EMBL" id="BJWI01000023">
    <property type="protein sequence ID" value="GEM02072.1"/>
    <property type="molecule type" value="Genomic_DNA"/>
</dbReference>
<evidence type="ECO:0000256" key="1">
    <source>
        <dbReference type="ARBA" id="ARBA00004162"/>
    </source>
</evidence>
<dbReference type="RefSeq" id="WP_089830280.1">
    <property type="nucleotide sequence ID" value="NZ_BJWI01000023.1"/>
</dbReference>
<reference evidence="9 10" key="1">
    <citation type="submission" date="2016-10" db="EMBL/GenBank/DDBJ databases">
        <authorList>
            <person name="de Groot N.N."/>
        </authorList>
    </citation>
    <scope>NUCLEOTIDE SEQUENCE [LARGE SCALE GENOMIC DNA]</scope>
    <source>
        <strain evidence="9 10">DSM 17073</strain>
    </source>
</reference>
<name>A0A1I5MCM7_9BACI</name>
<keyword evidence="11" id="KW-1185">Reference proteome</keyword>
<keyword evidence="5 6" id="KW-0472">Membrane</keyword>
<evidence type="ECO:0000256" key="2">
    <source>
        <dbReference type="ARBA" id="ARBA00022475"/>
    </source>
</evidence>
<dbReference type="InterPro" id="IPR007168">
    <property type="entry name" value="Phageshock_PspC_N"/>
</dbReference>
<dbReference type="PANTHER" id="PTHR33885">
    <property type="entry name" value="PHAGE SHOCK PROTEIN C"/>
    <property type="match status" value="1"/>
</dbReference>
<dbReference type="OrthoDB" id="9815286at2"/>
<dbReference type="Proteomes" id="UP000321547">
    <property type="component" value="Unassembled WGS sequence"/>
</dbReference>
<protein>
    <submittedName>
        <fullName evidence="9">Phage shock protein PspC (Stress-responsive transcriptional regulator)</fullName>
    </submittedName>
    <submittedName>
        <fullName evidence="8">PspC domain-containing protein</fullName>
    </submittedName>
</protein>
<evidence type="ECO:0000256" key="4">
    <source>
        <dbReference type="ARBA" id="ARBA00022989"/>
    </source>
</evidence>
<dbReference type="PANTHER" id="PTHR33885:SF3">
    <property type="entry name" value="PHAGE SHOCK PROTEIN C"/>
    <property type="match status" value="1"/>
</dbReference>
<organism evidence="9 10">
    <name type="scientific">Halolactibacillus halophilus</name>
    <dbReference type="NCBI Taxonomy" id="306540"/>
    <lineage>
        <taxon>Bacteria</taxon>
        <taxon>Bacillati</taxon>
        <taxon>Bacillota</taxon>
        <taxon>Bacilli</taxon>
        <taxon>Bacillales</taxon>
        <taxon>Bacillaceae</taxon>
        <taxon>Halolactibacillus</taxon>
    </lineage>
</organism>
<gene>
    <name evidence="8" type="ORF">HHA03_16040</name>
    <name evidence="9" type="ORF">SAMN05421839_10519</name>
</gene>
<feature type="domain" description="Phage shock protein PspC N-terminal" evidence="7">
    <location>
        <begin position="3"/>
        <end position="56"/>
    </location>
</feature>
<evidence type="ECO:0000313" key="9">
    <source>
        <dbReference type="EMBL" id="SFP07087.1"/>
    </source>
</evidence>
<keyword evidence="3 6" id="KW-0812">Transmembrane</keyword>
<keyword evidence="2" id="KW-1003">Cell membrane</keyword>
<evidence type="ECO:0000256" key="3">
    <source>
        <dbReference type="ARBA" id="ARBA00022692"/>
    </source>
</evidence>
<evidence type="ECO:0000259" key="7">
    <source>
        <dbReference type="Pfam" id="PF04024"/>
    </source>
</evidence>
<dbReference type="GO" id="GO:0005886">
    <property type="term" value="C:plasma membrane"/>
    <property type="evidence" value="ECO:0007669"/>
    <property type="project" value="UniProtKB-SubCell"/>
</dbReference>
<feature type="transmembrane region" description="Helical" evidence="6">
    <location>
        <begin position="30"/>
        <end position="50"/>
    </location>
</feature>
<reference evidence="8 11" key="2">
    <citation type="submission" date="2019-07" db="EMBL/GenBank/DDBJ databases">
        <title>Whole genome shotgun sequence of Halolactibacillus halophilus NBRC 100868.</title>
        <authorList>
            <person name="Hosoyama A."/>
            <person name="Uohara A."/>
            <person name="Ohji S."/>
            <person name="Ichikawa N."/>
        </authorList>
    </citation>
    <scope>NUCLEOTIDE SEQUENCE [LARGE SCALE GENOMIC DNA]</scope>
    <source>
        <strain evidence="8 11">NBRC 100868</strain>
    </source>
</reference>
<evidence type="ECO:0000256" key="6">
    <source>
        <dbReference type="SAM" id="Phobius"/>
    </source>
</evidence>
<dbReference type="Proteomes" id="UP000242243">
    <property type="component" value="Unassembled WGS sequence"/>
</dbReference>
<sequence length="68" mass="7787">MSKQLKRSRTEKSIHGVCGGLAKHFDVPPFLVRLLFIFTLPGSFFFYIILANTLPEDLSDGYIELNKR</sequence>
<keyword evidence="4 6" id="KW-1133">Transmembrane helix</keyword>